<feature type="domain" description="Peptidase S1" evidence="4">
    <location>
        <begin position="58"/>
        <end position="300"/>
    </location>
</feature>
<proteinExistence type="predicted"/>
<dbReference type="GO" id="GO:0006508">
    <property type="term" value="P:proteolysis"/>
    <property type="evidence" value="ECO:0007669"/>
    <property type="project" value="UniProtKB-KW"/>
</dbReference>
<evidence type="ECO:0000256" key="2">
    <source>
        <dbReference type="RuleBase" id="RU363034"/>
    </source>
</evidence>
<evidence type="ECO:0000259" key="4">
    <source>
        <dbReference type="PROSITE" id="PS50240"/>
    </source>
</evidence>
<organism evidence="6 7">
    <name type="scientific">Motilibacter rhizosphaerae</name>
    <dbReference type="NCBI Taxonomy" id="598652"/>
    <lineage>
        <taxon>Bacteria</taxon>
        <taxon>Bacillati</taxon>
        <taxon>Actinomycetota</taxon>
        <taxon>Actinomycetes</taxon>
        <taxon>Motilibacterales</taxon>
        <taxon>Motilibacteraceae</taxon>
        <taxon>Motilibacter</taxon>
    </lineage>
</organism>
<dbReference type="PRINTS" id="PR00722">
    <property type="entry name" value="CHYMOTRYPSIN"/>
</dbReference>
<keyword evidence="2" id="KW-0645">Protease</keyword>
<dbReference type="InterPro" id="IPR001314">
    <property type="entry name" value="Peptidase_S1A"/>
</dbReference>
<keyword evidence="2" id="KW-0378">Hydrolase</keyword>
<feature type="domain" description="Ig-like" evidence="5">
    <location>
        <begin position="511"/>
        <end position="612"/>
    </location>
</feature>
<dbReference type="InterPro" id="IPR007110">
    <property type="entry name" value="Ig-like_dom"/>
</dbReference>
<dbReference type="PANTHER" id="PTHR24256">
    <property type="entry name" value="TRYPTASE-RELATED"/>
    <property type="match status" value="1"/>
</dbReference>
<dbReference type="InterPro" id="IPR043504">
    <property type="entry name" value="Peptidase_S1_PA_chymotrypsin"/>
</dbReference>
<dbReference type="EMBL" id="SGXD01000004">
    <property type="protein sequence ID" value="RZS82885.1"/>
    <property type="molecule type" value="Genomic_DNA"/>
</dbReference>
<dbReference type="SMART" id="SM00020">
    <property type="entry name" value="Tryp_SPc"/>
    <property type="match status" value="1"/>
</dbReference>
<protein>
    <submittedName>
        <fullName evidence="6">Trypsin</fullName>
    </submittedName>
</protein>
<dbReference type="OrthoDB" id="5171321at2"/>
<dbReference type="Gene3D" id="2.60.40.2700">
    <property type="match status" value="1"/>
</dbReference>
<dbReference type="SUPFAM" id="SSF50494">
    <property type="entry name" value="Trypsin-like serine proteases"/>
    <property type="match status" value="1"/>
</dbReference>
<dbReference type="PROSITE" id="PS50835">
    <property type="entry name" value="IG_LIKE"/>
    <property type="match status" value="2"/>
</dbReference>
<reference evidence="6 7" key="1">
    <citation type="submission" date="2019-02" db="EMBL/GenBank/DDBJ databases">
        <title>Genomic Encyclopedia of Type Strains, Phase IV (KMG-IV): sequencing the most valuable type-strain genomes for metagenomic binning, comparative biology and taxonomic classification.</title>
        <authorList>
            <person name="Goeker M."/>
        </authorList>
    </citation>
    <scope>NUCLEOTIDE SEQUENCE [LARGE SCALE GENOMIC DNA]</scope>
    <source>
        <strain evidence="6 7">DSM 45622</strain>
    </source>
</reference>
<dbReference type="AlphaFoldDB" id="A0A4Q7NGD3"/>
<evidence type="ECO:0000256" key="3">
    <source>
        <dbReference type="SAM" id="SignalP"/>
    </source>
</evidence>
<dbReference type="InterPro" id="IPR051487">
    <property type="entry name" value="Ser/Thr_Proteases_Immune/Dev"/>
</dbReference>
<keyword evidence="3" id="KW-0732">Signal</keyword>
<feature type="domain" description="Ig-like" evidence="5">
    <location>
        <begin position="411"/>
        <end position="507"/>
    </location>
</feature>
<dbReference type="GO" id="GO:0004252">
    <property type="term" value="F:serine-type endopeptidase activity"/>
    <property type="evidence" value="ECO:0007669"/>
    <property type="project" value="InterPro"/>
</dbReference>
<dbReference type="InterPro" id="IPR009003">
    <property type="entry name" value="Peptidase_S1_PA"/>
</dbReference>
<keyword evidence="7" id="KW-1185">Reference proteome</keyword>
<dbReference type="Proteomes" id="UP000293638">
    <property type="component" value="Unassembled WGS sequence"/>
</dbReference>
<dbReference type="PROSITE" id="PS00134">
    <property type="entry name" value="TRYPSIN_HIS"/>
    <property type="match status" value="1"/>
</dbReference>
<name>A0A4Q7NGD3_9ACTN</name>
<dbReference type="InterPro" id="IPR018114">
    <property type="entry name" value="TRYPSIN_HIS"/>
</dbReference>
<evidence type="ECO:0000313" key="6">
    <source>
        <dbReference type="EMBL" id="RZS82885.1"/>
    </source>
</evidence>
<keyword evidence="2" id="KW-0720">Serine protease</keyword>
<sequence>MVPRPRSSALRPARIVPGVVAVAAALTGLAAPAAGAATVHLATPRTPRTAPLPVTRDITHGTVIRNPQTAAPWVLPLLHVDKSLAADPVPQAYDASCSSSAISDREIITAAHCVVEPGLYYVMVGGSRMTSGHAVPVEVVRYNSRYSSTRIRNDIAVLRTLVPLGLPSYAKIGTASLARKVTSARPPALRIYGWGKPANTTDPDGFLRTVAVHQLDSTATKLFGSGFDPHTQIAVGSRLRNGRYAGTCQGDSGGPLVVKVGRASYVVGVTSYGLKAGCDMGPSVFTSVGAFSAWAAQARKSLPALAKTANRALPYALTAPTLSTNGGAPVAALGQPITCNAPTGAQLTENATVAGVSFLRNGSTQVPAAAGGVHVVEAADADAQLACVVTLHSSVGSTSVTSAAFTFPAAPDAYVTPVISGLAGDGSMPVPGTVATCAATFTVPGVSVGYDWFASSSSVDLTGATPLATGAASLTLTTDVLKAAAGRELVCRATGSNGMGSSQATTGSYIPSLRAPYLSGLAVNGTVARNSPLTCAATPSDATAVVSYRWARSAGFLVGSGPLPATAAVIAGQTGPSYTTTNGAPDTGNYLTCEVTATTWQGTSVAYESTFSRIP</sequence>
<dbReference type="InterPro" id="IPR033116">
    <property type="entry name" value="TRYPSIN_SER"/>
</dbReference>
<gene>
    <name evidence="6" type="ORF">EV189_3282</name>
</gene>
<evidence type="ECO:0000259" key="5">
    <source>
        <dbReference type="PROSITE" id="PS50835"/>
    </source>
</evidence>
<evidence type="ECO:0000313" key="7">
    <source>
        <dbReference type="Proteomes" id="UP000293638"/>
    </source>
</evidence>
<feature type="chain" id="PRO_5020539308" evidence="3">
    <location>
        <begin position="37"/>
        <end position="615"/>
    </location>
</feature>
<dbReference type="Pfam" id="PF00089">
    <property type="entry name" value="Trypsin"/>
    <property type="match status" value="1"/>
</dbReference>
<dbReference type="InterPro" id="IPR001254">
    <property type="entry name" value="Trypsin_dom"/>
</dbReference>
<feature type="signal peptide" evidence="3">
    <location>
        <begin position="1"/>
        <end position="36"/>
    </location>
</feature>
<dbReference type="Gene3D" id="2.40.10.10">
    <property type="entry name" value="Trypsin-like serine proteases"/>
    <property type="match status" value="1"/>
</dbReference>
<dbReference type="PROSITE" id="PS00135">
    <property type="entry name" value="TRYPSIN_SER"/>
    <property type="match status" value="1"/>
</dbReference>
<keyword evidence="1" id="KW-1015">Disulfide bond</keyword>
<comment type="caution">
    <text evidence="6">The sequence shown here is derived from an EMBL/GenBank/DDBJ whole genome shotgun (WGS) entry which is preliminary data.</text>
</comment>
<accession>A0A4Q7NGD3</accession>
<dbReference type="PROSITE" id="PS50240">
    <property type="entry name" value="TRYPSIN_DOM"/>
    <property type="match status" value="1"/>
</dbReference>
<evidence type="ECO:0000256" key="1">
    <source>
        <dbReference type="ARBA" id="ARBA00023157"/>
    </source>
</evidence>